<sequence length="241" mass="27933">MERIRGLGRGSYIWGKSVHNIRIERLWLDLTQGLGKKWKLFFLKLELHHGLDRNDGGHIWLLHHLFLAVINNELELWIGAWNNHTLSHRTERHTTPKVMYVQGSARYGHRTVQVDPSTGEVSAFIPLDDPISLDTEQTAGYGIDWDDALDSRLSGHHHEQNAHRSDEPVPNIYVDSAPEQLSHVEVLQPNCPFSHVDIRELDDFLDSFPRRWEPDEISRIEVWRTALDKAIEILTRGVLER</sequence>
<dbReference type="Proteomes" id="UP000297245">
    <property type="component" value="Unassembled WGS sequence"/>
</dbReference>
<dbReference type="EMBL" id="ML179069">
    <property type="protein sequence ID" value="THV03219.1"/>
    <property type="molecule type" value="Genomic_DNA"/>
</dbReference>
<accession>A0A4S8ML50</accession>
<evidence type="ECO:0000259" key="1">
    <source>
        <dbReference type="Pfam" id="PF24764"/>
    </source>
</evidence>
<evidence type="ECO:0000313" key="3">
    <source>
        <dbReference type="Proteomes" id="UP000297245"/>
    </source>
</evidence>
<dbReference type="InterPro" id="IPR058913">
    <property type="entry name" value="Integrase_dom_put"/>
</dbReference>
<dbReference type="OrthoDB" id="3353107at2759"/>
<evidence type="ECO:0000313" key="2">
    <source>
        <dbReference type="EMBL" id="THV03219.1"/>
    </source>
</evidence>
<protein>
    <recommendedName>
        <fullName evidence="1">Integrase core domain-containing protein</fullName>
    </recommendedName>
</protein>
<gene>
    <name evidence="2" type="ORF">K435DRAFT_299205</name>
</gene>
<proteinExistence type="predicted"/>
<name>A0A4S8ML50_DENBC</name>
<keyword evidence="3" id="KW-1185">Reference proteome</keyword>
<reference evidence="2 3" key="1">
    <citation type="journal article" date="2019" name="Nat. Ecol. Evol.">
        <title>Megaphylogeny resolves global patterns of mushroom evolution.</title>
        <authorList>
            <person name="Varga T."/>
            <person name="Krizsan K."/>
            <person name="Foldi C."/>
            <person name="Dima B."/>
            <person name="Sanchez-Garcia M."/>
            <person name="Sanchez-Ramirez S."/>
            <person name="Szollosi G.J."/>
            <person name="Szarkandi J.G."/>
            <person name="Papp V."/>
            <person name="Albert L."/>
            <person name="Andreopoulos W."/>
            <person name="Angelini C."/>
            <person name="Antonin V."/>
            <person name="Barry K.W."/>
            <person name="Bougher N.L."/>
            <person name="Buchanan P."/>
            <person name="Buyck B."/>
            <person name="Bense V."/>
            <person name="Catcheside P."/>
            <person name="Chovatia M."/>
            <person name="Cooper J."/>
            <person name="Damon W."/>
            <person name="Desjardin D."/>
            <person name="Finy P."/>
            <person name="Geml J."/>
            <person name="Haridas S."/>
            <person name="Hughes K."/>
            <person name="Justo A."/>
            <person name="Karasinski D."/>
            <person name="Kautmanova I."/>
            <person name="Kiss B."/>
            <person name="Kocsube S."/>
            <person name="Kotiranta H."/>
            <person name="LaButti K.M."/>
            <person name="Lechner B.E."/>
            <person name="Liimatainen K."/>
            <person name="Lipzen A."/>
            <person name="Lukacs Z."/>
            <person name="Mihaltcheva S."/>
            <person name="Morgado L.N."/>
            <person name="Niskanen T."/>
            <person name="Noordeloos M.E."/>
            <person name="Ohm R.A."/>
            <person name="Ortiz-Santana B."/>
            <person name="Ovrebo C."/>
            <person name="Racz N."/>
            <person name="Riley R."/>
            <person name="Savchenko A."/>
            <person name="Shiryaev A."/>
            <person name="Soop K."/>
            <person name="Spirin V."/>
            <person name="Szebenyi C."/>
            <person name="Tomsovsky M."/>
            <person name="Tulloss R.E."/>
            <person name="Uehling J."/>
            <person name="Grigoriev I.V."/>
            <person name="Vagvolgyi C."/>
            <person name="Papp T."/>
            <person name="Martin F.M."/>
            <person name="Miettinen O."/>
            <person name="Hibbett D.S."/>
            <person name="Nagy L.G."/>
        </authorList>
    </citation>
    <scope>NUCLEOTIDE SEQUENCE [LARGE SCALE GENOMIC DNA]</scope>
    <source>
        <strain evidence="2 3">CBS 962.96</strain>
    </source>
</reference>
<organism evidence="2 3">
    <name type="scientific">Dendrothele bispora (strain CBS 962.96)</name>
    <dbReference type="NCBI Taxonomy" id="1314807"/>
    <lineage>
        <taxon>Eukaryota</taxon>
        <taxon>Fungi</taxon>
        <taxon>Dikarya</taxon>
        <taxon>Basidiomycota</taxon>
        <taxon>Agaricomycotina</taxon>
        <taxon>Agaricomycetes</taxon>
        <taxon>Agaricomycetidae</taxon>
        <taxon>Agaricales</taxon>
        <taxon>Agaricales incertae sedis</taxon>
        <taxon>Dendrothele</taxon>
    </lineage>
</organism>
<dbReference type="Pfam" id="PF24764">
    <property type="entry name" value="rva_4"/>
    <property type="match status" value="1"/>
</dbReference>
<feature type="domain" description="Integrase core" evidence="1">
    <location>
        <begin position="1"/>
        <end position="105"/>
    </location>
</feature>
<dbReference type="AlphaFoldDB" id="A0A4S8ML50"/>
<dbReference type="PANTHER" id="PTHR46791">
    <property type="entry name" value="EXPRESSED PROTEIN"/>
    <property type="match status" value="1"/>
</dbReference>